<accession>A0A1I5C5C0</accession>
<keyword evidence="3" id="KW-1185">Reference proteome</keyword>
<gene>
    <name evidence="2" type="ORF">SAMN04487989_104217</name>
</gene>
<dbReference type="Proteomes" id="UP000198705">
    <property type="component" value="Unassembled WGS sequence"/>
</dbReference>
<dbReference type="RefSeq" id="WP_092208574.1">
    <property type="nucleotide sequence ID" value="NZ_FOVN01000004.1"/>
</dbReference>
<dbReference type="AlphaFoldDB" id="A0A1I5C5C0"/>
<keyword evidence="1" id="KW-0472">Membrane</keyword>
<evidence type="ECO:0000313" key="3">
    <source>
        <dbReference type="Proteomes" id="UP000198705"/>
    </source>
</evidence>
<reference evidence="3" key="1">
    <citation type="submission" date="2016-10" db="EMBL/GenBank/DDBJ databases">
        <authorList>
            <person name="Varghese N."/>
            <person name="Submissions S."/>
        </authorList>
    </citation>
    <scope>NUCLEOTIDE SEQUENCE [LARGE SCALE GENOMIC DNA]</scope>
    <source>
        <strain evidence="3">DSM 23925</strain>
    </source>
</reference>
<keyword evidence="1" id="KW-1133">Transmembrane helix</keyword>
<sequence>MDLNTIIIGLVIATIITLPLVYIQMSQNIQKKKAKNNFIADAQTKNVHVSEMDFWGTYYAIALDVSENKLVYSKKTDEETVWITADLSQVTDCYIHKTDRTIKNKTTNKIETDRIDLVLRTKGQEDFVLEFFNVDINFEMTNEKVLLEKWQARISKQLVTTKIAA</sequence>
<protein>
    <submittedName>
        <fullName evidence="2">Uncharacterized protein</fullName>
    </submittedName>
</protein>
<dbReference type="EMBL" id="FOVN01000004">
    <property type="protein sequence ID" value="SFN82195.1"/>
    <property type="molecule type" value="Genomic_DNA"/>
</dbReference>
<evidence type="ECO:0000256" key="1">
    <source>
        <dbReference type="SAM" id="Phobius"/>
    </source>
</evidence>
<name>A0A1I5C5C0_9FLAO</name>
<dbReference type="OrthoDB" id="1524706at2"/>
<evidence type="ECO:0000313" key="2">
    <source>
        <dbReference type="EMBL" id="SFN82195.1"/>
    </source>
</evidence>
<organism evidence="2 3">
    <name type="scientific">Bizionia echini</name>
    <dbReference type="NCBI Taxonomy" id="649333"/>
    <lineage>
        <taxon>Bacteria</taxon>
        <taxon>Pseudomonadati</taxon>
        <taxon>Bacteroidota</taxon>
        <taxon>Flavobacteriia</taxon>
        <taxon>Flavobacteriales</taxon>
        <taxon>Flavobacteriaceae</taxon>
        <taxon>Bizionia</taxon>
    </lineage>
</organism>
<feature type="transmembrane region" description="Helical" evidence="1">
    <location>
        <begin position="6"/>
        <end position="23"/>
    </location>
</feature>
<keyword evidence="1" id="KW-0812">Transmembrane</keyword>
<proteinExistence type="predicted"/>